<evidence type="ECO:0000256" key="1">
    <source>
        <dbReference type="SAM" id="MobiDB-lite"/>
    </source>
</evidence>
<evidence type="ECO:0000313" key="4">
    <source>
        <dbReference type="Proteomes" id="UP000048908"/>
    </source>
</evidence>
<dbReference type="Gene3D" id="2.150.10.10">
    <property type="entry name" value="Serralysin-like metalloprotease, C-terminal"/>
    <property type="match status" value="1"/>
</dbReference>
<dbReference type="InterPro" id="IPR012334">
    <property type="entry name" value="Pectin_lyas_fold"/>
</dbReference>
<protein>
    <recommendedName>
        <fullName evidence="2">Right handed beta helix domain-containing protein</fullName>
    </recommendedName>
</protein>
<dbReference type="SMART" id="SM00710">
    <property type="entry name" value="PbH1"/>
    <property type="match status" value="6"/>
</dbReference>
<dbReference type="RefSeq" id="WP_055684148.1">
    <property type="nucleotide sequence ID" value="NZ_CXPG01000026.1"/>
</dbReference>
<name>A0A0M6XWV4_9RHOB</name>
<feature type="compositionally biased region" description="Gly residues" evidence="1">
    <location>
        <begin position="251"/>
        <end position="260"/>
    </location>
</feature>
<sequence>MPKYDNIIENVTYTNTLRLTGSEWDNTLVRNVTIRDVKGNGVLLRDVENVTFENVTIRNVTGDGIKLSSSGSTSNVVISDSHISRTGEDGINAGQRYSRGVDHPGLEIVGNTIEKTGLNGGNDGLRHGLYIQSRDFLIEGNTVTDSTDGNGISVRSSGVVRDNIVDDSLHSGIAYFADHMGRNGTLRIEGNTVTDSGYGRDRTDINLLEIKNQGNAVDAVFIASNDVEKGAAGVKIGKGYGNISVSLDTGGDSGYSGSGQGSEEPPVRLTGGGGQDILRGTSRDESLRGGGGDDVFVFEKNGGNDTVRDFVPGSDHIVVYGFRGIDSVADLVQRVGERGGDTVISLGNGDSLTIADTDISALSTGDFLFY</sequence>
<dbReference type="EMBL" id="CXPG01000026">
    <property type="protein sequence ID" value="CTQ34783.1"/>
    <property type="molecule type" value="Genomic_DNA"/>
</dbReference>
<proteinExistence type="predicted"/>
<dbReference type="InterPro" id="IPR011049">
    <property type="entry name" value="Serralysin-like_metalloprot_C"/>
</dbReference>
<dbReference type="SUPFAM" id="SSF51120">
    <property type="entry name" value="beta-Roll"/>
    <property type="match status" value="1"/>
</dbReference>
<feature type="region of interest" description="Disordered" evidence="1">
    <location>
        <begin position="251"/>
        <end position="290"/>
    </location>
</feature>
<dbReference type="AlphaFoldDB" id="A0A0M6XWV4"/>
<dbReference type="Proteomes" id="UP000048908">
    <property type="component" value="Unassembled WGS sequence"/>
</dbReference>
<evidence type="ECO:0000259" key="2">
    <source>
        <dbReference type="Pfam" id="PF13229"/>
    </source>
</evidence>
<dbReference type="InterPro" id="IPR039448">
    <property type="entry name" value="Beta_helix"/>
</dbReference>
<gene>
    <name evidence="3" type="ORF">JAN5088_03579</name>
</gene>
<dbReference type="SUPFAM" id="SSF51126">
    <property type="entry name" value="Pectin lyase-like"/>
    <property type="match status" value="1"/>
</dbReference>
<reference evidence="3 4" key="1">
    <citation type="submission" date="2015-07" db="EMBL/GenBank/DDBJ databases">
        <authorList>
            <person name="Noorani M."/>
        </authorList>
    </citation>
    <scope>NUCLEOTIDE SEQUENCE [LARGE SCALE GENOMIC DNA]</scope>
    <source>
        <strain evidence="3 4">CECT 5088</strain>
    </source>
</reference>
<dbReference type="InterPro" id="IPR011050">
    <property type="entry name" value="Pectin_lyase_fold/virulence"/>
</dbReference>
<dbReference type="Gene3D" id="2.160.20.10">
    <property type="entry name" value="Single-stranded right-handed beta-helix, Pectin lyase-like"/>
    <property type="match status" value="1"/>
</dbReference>
<keyword evidence="4" id="KW-1185">Reference proteome</keyword>
<dbReference type="STRING" id="282197.SAMN04488517_11723"/>
<evidence type="ECO:0000313" key="3">
    <source>
        <dbReference type="EMBL" id="CTQ34783.1"/>
    </source>
</evidence>
<feature type="domain" description="Right handed beta helix" evidence="2">
    <location>
        <begin position="19"/>
        <end position="94"/>
    </location>
</feature>
<dbReference type="InterPro" id="IPR006626">
    <property type="entry name" value="PbH1"/>
</dbReference>
<accession>A0A0M6XWV4</accession>
<organism evidence="3 4">
    <name type="scientific">Jannaschia rubra</name>
    <dbReference type="NCBI Taxonomy" id="282197"/>
    <lineage>
        <taxon>Bacteria</taxon>
        <taxon>Pseudomonadati</taxon>
        <taxon>Pseudomonadota</taxon>
        <taxon>Alphaproteobacteria</taxon>
        <taxon>Rhodobacterales</taxon>
        <taxon>Roseobacteraceae</taxon>
        <taxon>Jannaschia</taxon>
    </lineage>
</organism>
<dbReference type="Pfam" id="PF13229">
    <property type="entry name" value="Beta_helix"/>
    <property type="match status" value="1"/>
</dbReference>